<dbReference type="InterPro" id="IPR036614">
    <property type="entry name" value="RusA-like_sf"/>
</dbReference>
<reference evidence="1 2" key="1">
    <citation type="journal article" date="2013" name="Genome Announc.">
        <title>Draft Genome Sequence of an Anaerobic and Extremophilic Bacterium, Caldanaerobacter yonseiensis, Isolated from a Geothermal Hot Stream.</title>
        <authorList>
            <person name="Lee S.J."/>
            <person name="Lee Y.J."/>
            <person name="Park G.S."/>
            <person name="Kim B.C."/>
            <person name="Lee S.J."/>
            <person name="Shin J.H."/>
            <person name="Lee D.W."/>
        </authorList>
    </citation>
    <scope>NUCLEOTIDE SEQUENCE [LARGE SCALE GENOMIC DNA]</scope>
    <source>
        <strain evidence="1 2">KB-1</strain>
    </source>
</reference>
<protein>
    <submittedName>
        <fullName evidence="1">Uncharacterized protein</fullName>
    </submittedName>
</protein>
<evidence type="ECO:0000313" key="2">
    <source>
        <dbReference type="Proteomes" id="UP000016856"/>
    </source>
</evidence>
<dbReference type="RefSeq" id="WP_022588410.1">
    <property type="nucleotide sequence ID" value="NZ_AXDC01000030.1"/>
</dbReference>
<name>U5CTN7_CALSX</name>
<dbReference type="Proteomes" id="UP000016856">
    <property type="component" value="Unassembled WGS sequence"/>
</dbReference>
<proteinExistence type="predicted"/>
<gene>
    <name evidence="1" type="ORF">O163_10395</name>
</gene>
<organism evidence="1 2">
    <name type="scientific">Caldanaerobacter subterraneus subsp. yonseiensis KB-1</name>
    <dbReference type="NCBI Taxonomy" id="1388761"/>
    <lineage>
        <taxon>Bacteria</taxon>
        <taxon>Bacillati</taxon>
        <taxon>Bacillota</taxon>
        <taxon>Clostridia</taxon>
        <taxon>Thermoanaerobacterales</taxon>
        <taxon>Thermoanaerobacteraceae</taxon>
        <taxon>Caldanaerobacter</taxon>
    </lineage>
</organism>
<sequence length="185" mass="21418">MEKEIMSDKVSLDFNHLLLCYNAIEKARMELYWAVNNSIRAGLKPSNILPADNVKVELLDNNEIVKLTVPDHPSKYVTGSARTAVKERWVNNIAYSLNTIKNKVFFNHIFVFIKFYLPSKYSDVDNADIKPIIDGVKYAGIVPDDDYKHISFGFNAQYSKDPRTEIYLLEYKKIPEKLLRILQEL</sequence>
<evidence type="ECO:0000313" key="1">
    <source>
        <dbReference type="EMBL" id="ERM91467.1"/>
    </source>
</evidence>
<dbReference type="AlphaFoldDB" id="U5CTN7"/>
<comment type="caution">
    <text evidence="1">The sequence shown here is derived from an EMBL/GenBank/DDBJ whole genome shotgun (WGS) entry which is preliminary data.</text>
</comment>
<dbReference type="GO" id="GO:0006310">
    <property type="term" value="P:DNA recombination"/>
    <property type="evidence" value="ECO:0007669"/>
    <property type="project" value="InterPro"/>
</dbReference>
<dbReference type="GO" id="GO:0000287">
    <property type="term" value="F:magnesium ion binding"/>
    <property type="evidence" value="ECO:0007669"/>
    <property type="project" value="InterPro"/>
</dbReference>
<accession>U5CTN7</accession>
<dbReference type="SUPFAM" id="SSF103084">
    <property type="entry name" value="Holliday junction resolvase RusA"/>
    <property type="match status" value="1"/>
</dbReference>
<dbReference type="PATRIC" id="fig|1388761.3.peg.2092"/>
<dbReference type="Gene3D" id="3.30.1330.70">
    <property type="entry name" value="Holliday junction resolvase RusA"/>
    <property type="match status" value="1"/>
</dbReference>
<dbReference type="GO" id="GO:0006281">
    <property type="term" value="P:DNA repair"/>
    <property type="evidence" value="ECO:0007669"/>
    <property type="project" value="InterPro"/>
</dbReference>
<dbReference type="EMBL" id="AXDC01000030">
    <property type="protein sequence ID" value="ERM91467.1"/>
    <property type="molecule type" value="Genomic_DNA"/>
</dbReference>